<dbReference type="RefSeq" id="XP_043010316.1">
    <property type="nucleotide sequence ID" value="XM_043152230.1"/>
</dbReference>
<keyword evidence="2" id="KW-1185">Reference proteome</keyword>
<evidence type="ECO:0000313" key="1">
    <source>
        <dbReference type="EMBL" id="KAG7093846.1"/>
    </source>
</evidence>
<evidence type="ECO:0000313" key="2">
    <source>
        <dbReference type="Proteomes" id="UP001049176"/>
    </source>
</evidence>
<protein>
    <submittedName>
        <fullName evidence="1">Uncharacterized protein</fullName>
    </submittedName>
</protein>
<gene>
    <name evidence="1" type="ORF">E1B28_007485</name>
</gene>
<name>A0A9P7S350_9AGAR</name>
<dbReference type="GeneID" id="66076561"/>
<dbReference type="KEGG" id="more:E1B28_007485"/>
<accession>A0A9P7S350</accession>
<comment type="caution">
    <text evidence="1">The sequence shown here is derived from an EMBL/GenBank/DDBJ whole genome shotgun (WGS) entry which is preliminary data.</text>
</comment>
<proteinExistence type="predicted"/>
<reference evidence="1" key="1">
    <citation type="journal article" date="2021" name="Genome Biol. Evol.">
        <title>The assembled and annotated genome of the fairy-ring fungus Marasmius oreades.</title>
        <authorList>
            <person name="Hiltunen M."/>
            <person name="Ament-Velasquez S.L."/>
            <person name="Johannesson H."/>
        </authorList>
    </citation>
    <scope>NUCLEOTIDE SEQUENCE</scope>
    <source>
        <strain evidence="1">03SP1</strain>
    </source>
</reference>
<sequence length="102" mass="11724">MTWLIEMDLQLEYGDAKLDFFQILEAACSTAFFDKFTPCQCCLLLGLDECHPVWTTGKAAVFYCPTCQKCIAHHQKCLFNEQEDLEQGAKQYKVSSRNFLVL</sequence>
<dbReference type="Proteomes" id="UP001049176">
    <property type="component" value="Chromosome 4"/>
</dbReference>
<organism evidence="1 2">
    <name type="scientific">Marasmius oreades</name>
    <name type="common">fairy-ring Marasmius</name>
    <dbReference type="NCBI Taxonomy" id="181124"/>
    <lineage>
        <taxon>Eukaryota</taxon>
        <taxon>Fungi</taxon>
        <taxon>Dikarya</taxon>
        <taxon>Basidiomycota</taxon>
        <taxon>Agaricomycotina</taxon>
        <taxon>Agaricomycetes</taxon>
        <taxon>Agaricomycetidae</taxon>
        <taxon>Agaricales</taxon>
        <taxon>Marasmiineae</taxon>
        <taxon>Marasmiaceae</taxon>
        <taxon>Marasmius</taxon>
    </lineage>
</organism>
<dbReference type="AlphaFoldDB" id="A0A9P7S350"/>
<dbReference type="EMBL" id="CM032184">
    <property type="protein sequence ID" value="KAG7093846.1"/>
    <property type="molecule type" value="Genomic_DNA"/>
</dbReference>